<dbReference type="InterPro" id="IPR011990">
    <property type="entry name" value="TPR-like_helical_dom_sf"/>
</dbReference>
<dbReference type="STRING" id="154538.A0A1M2VRA1"/>
<evidence type="ECO:0000313" key="2">
    <source>
        <dbReference type="EMBL" id="OJT10080.1"/>
    </source>
</evidence>
<evidence type="ECO:0000313" key="3">
    <source>
        <dbReference type="Proteomes" id="UP000184267"/>
    </source>
</evidence>
<reference evidence="2 3" key="1">
    <citation type="submission" date="2016-10" db="EMBL/GenBank/DDBJ databases">
        <title>Genome sequence of the basidiomycete white-rot fungus Trametes pubescens.</title>
        <authorList>
            <person name="Makela M.R."/>
            <person name="Granchi Z."/>
            <person name="Peng M."/>
            <person name="De Vries R.P."/>
            <person name="Grigoriev I."/>
            <person name="Riley R."/>
            <person name="Hilden K."/>
        </authorList>
    </citation>
    <scope>NUCLEOTIDE SEQUENCE [LARGE SCALE GENOMIC DNA]</scope>
    <source>
        <strain evidence="2 3">FBCC735</strain>
    </source>
</reference>
<dbReference type="OMA" id="CHARKVD"/>
<keyword evidence="3" id="KW-1185">Reference proteome</keyword>
<dbReference type="OrthoDB" id="185373at2759"/>
<dbReference type="GO" id="GO:0007005">
    <property type="term" value="P:mitochondrion organization"/>
    <property type="evidence" value="ECO:0007669"/>
    <property type="project" value="TreeGrafter"/>
</dbReference>
<dbReference type="Proteomes" id="UP000184267">
    <property type="component" value="Unassembled WGS sequence"/>
</dbReference>
<sequence>MLSVIKDGQPRVALAIYDQYFHELRQRNLAGGTESERSSAVADEVMASDAESSATLNHVRDEILVAAIAAHAQLGSFADAMQTYLKAGIRTTFPTLVDTVRRLHPDRALHTQLKSYIFRLRTAGLLARPPTLMKHLANLTRDSADISLEQLYTTAITGASEPDPWLAITPDQLTGTRVVLLPDFFWASFLSSFLACHRADLAEKLWDDLLKLKVKPTIAVWNALLDGYGHMRSLDATLKTWEVMCAQGVKPDALSHRALISAFFTAGKPDEALGRFRAFERSYLTDGTPADPSGVMAVYNTTLHGLLFHLNEQDAKAIKMKMEQNGPSPDIITYNTFIRYYGRKGELKAMAEVLKELERAGVKADVYTFSTLLSSLLKVRPDADQIVLNFMKKHDVLPDTTALTAIIDHQLRECSPQNLKVAMDLMAKMERGDFGDAVPNVITYTSVLTAMNRGNWLPRSVVEDYTKQILDTMQNRDLKPNRQTYNVLIKAALSGFEPEGLESAMKYYRDMLRLRVHMNSDTWYLLLKGLMDRKRWDVAGEVVKDMRRLHASNLSSSLKKLVDIISRQNASSAGRA</sequence>
<dbReference type="EMBL" id="MNAD01000820">
    <property type="protein sequence ID" value="OJT10080.1"/>
    <property type="molecule type" value="Genomic_DNA"/>
</dbReference>
<dbReference type="InterPro" id="IPR002885">
    <property type="entry name" value="PPR_rpt"/>
</dbReference>
<dbReference type="GO" id="GO:0005739">
    <property type="term" value="C:mitochondrion"/>
    <property type="evidence" value="ECO:0007669"/>
    <property type="project" value="TreeGrafter"/>
</dbReference>
<organism evidence="2 3">
    <name type="scientific">Trametes pubescens</name>
    <name type="common">White-rot fungus</name>
    <dbReference type="NCBI Taxonomy" id="154538"/>
    <lineage>
        <taxon>Eukaryota</taxon>
        <taxon>Fungi</taxon>
        <taxon>Dikarya</taxon>
        <taxon>Basidiomycota</taxon>
        <taxon>Agaricomycotina</taxon>
        <taxon>Agaricomycetes</taxon>
        <taxon>Polyporales</taxon>
        <taxon>Polyporaceae</taxon>
        <taxon>Trametes</taxon>
    </lineage>
</organism>
<gene>
    <name evidence="2" type="ORF">TRAPUB_13436</name>
</gene>
<dbReference type="PROSITE" id="PS51375">
    <property type="entry name" value="PPR"/>
    <property type="match status" value="2"/>
</dbReference>
<dbReference type="AlphaFoldDB" id="A0A1M2VRA1"/>
<evidence type="ECO:0000256" key="1">
    <source>
        <dbReference type="PROSITE-ProRule" id="PRU00708"/>
    </source>
</evidence>
<name>A0A1M2VRA1_TRAPU</name>
<proteinExistence type="predicted"/>
<feature type="repeat" description="PPR" evidence="1">
    <location>
        <begin position="217"/>
        <end position="251"/>
    </location>
</feature>
<dbReference type="GO" id="GO:0006396">
    <property type="term" value="P:RNA processing"/>
    <property type="evidence" value="ECO:0007669"/>
    <property type="project" value="TreeGrafter"/>
</dbReference>
<dbReference type="PANTHER" id="PTHR47934:SF6">
    <property type="entry name" value="MITOCHONDRIAL GROUP I INTRON SPLICING FACTOR CCM1-RELATED"/>
    <property type="match status" value="1"/>
</dbReference>
<dbReference type="Pfam" id="PF13041">
    <property type="entry name" value="PPR_2"/>
    <property type="match status" value="2"/>
</dbReference>
<comment type="caution">
    <text evidence="2">The sequence shown here is derived from an EMBL/GenBank/DDBJ whole genome shotgun (WGS) entry which is preliminary data.</text>
</comment>
<dbReference type="NCBIfam" id="TIGR00756">
    <property type="entry name" value="PPR"/>
    <property type="match status" value="2"/>
</dbReference>
<dbReference type="Pfam" id="PF13812">
    <property type="entry name" value="PPR_3"/>
    <property type="match status" value="1"/>
</dbReference>
<dbReference type="GO" id="GO:0003729">
    <property type="term" value="F:mRNA binding"/>
    <property type="evidence" value="ECO:0007669"/>
    <property type="project" value="TreeGrafter"/>
</dbReference>
<feature type="repeat" description="PPR" evidence="1">
    <location>
        <begin position="330"/>
        <end position="364"/>
    </location>
</feature>
<dbReference type="Gene3D" id="1.25.40.10">
    <property type="entry name" value="Tetratricopeptide repeat domain"/>
    <property type="match status" value="3"/>
</dbReference>
<accession>A0A1M2VRA1</accession>
<protein>
    <submittedName>
        <fullName evidence="2">Pentatricopeptide repeat-containing protein, mitochondrial</fullName>
    </submittedName>
</protein>
<dbReference type="PANTHER" id="PTHR47934">
    <property type="entry name" value="PENTATRICOPEPTIDE REPEAT-CONTAINING PROTEIN PET309, MITOCHONDRIAL"/>
    <property type="match status" value="1"/>
</dbReference>
<dbReference type="InterPro" id="IPR051114">
    <property type="entry name" value="Mito_RNA_Proc_CCM1"/>
</dbReference>